<accession>A0ACC0U245</accession>
<name>A0ACC0U245_9AGAM</name>
<dbReference type="EMBL" id="JAGFNK010000221">
    <property type="protein sequence ID" value="KAI9457414.1"/>
    <property type="molecule type" value="Genomic_DNA"/>
</dbReference>
<dbReference type="Proteomes" id="UP001207468">
    <property type="component" value="Unassembled WGS sequence"/>
</dbReference>
<proteinExistence type="predicted"/>
<organism evidence="1 2">
    <name type="scientific">Russula earlei</name>
    <dbReference type="NCBI Taxonomy" id="71964"/>
    <lineage>
        <taxon>Eukaryota</taxon>
        <taxon>Fungi</taxon>
        <taxon>Dikarya</taxon>
        <taxon>Basidiomycota</taxon>
        <taxon>Agaricomycotina</taxon>
        <taxon>Agaricomycetes</taxon>
        <taxon>Russulales</taxon>
        <taxon>Russulaceae</taxon>
        <taxon>Russula</taxon>
    </lineage>
</organism>
<protein>
    <submittedName>
        <fullName evidence="1">Uncharacterized protein</fullName>
    </submittedName>
</protein>
<keyword evidence="2" id="KW-1185">Reference proteome</keyword>
<gene>
    <name evidence="1" type="ORF">F5148DRAFT_1369590</name>
</gene>
<comment type="caution">
    <text evidence="1">The sequence shown here is derived from an EMBL/GenBank/DDBJ whole genome shotgun (WGS) entry which is preliminary data.</text>
</comment>
<evidence type="ECO:0000313" key="1">
    <source>
        <dbReference type="EMBL" id="KAI9457414.1"/>
    </source>
</evidence>
<evidence type="ECO:0000313" key="2">
    <source>
        <dbReference type="Proteomes" id="UP001207468"/>
    </source>
</evidence>
<sequence length="978" mass="109229">MSRYSNPPVSDSNAQTSPLAGFKFSTIGQPPSLLERMNVDPNVSFRPLSSDPNTPQDQNNASPTNFPPNPSVATASFERGRSAKPLTHRSSLDVASKPSSPLEPPSNVKLAKPLDHTRPPIFPDLQYPNSTPQFETPRWGSPADRPQHTFVDQDAPRPSHPPVLRNQPSVSVASVSRSEVAPDNSTAFLPSSSSRRGVATFFTELERVRKAIESLFGLASVREERMSKQRQTFDIHSSELSTFIAEALRPVQQLHDKSESLKRQAEEMRIQAEQTREEANKMCDMADRLIASAGTFGVDTLGVKNHVDHIVDRVEQMSRFVRDSFDALATLRGREQDNIAVVQAEIAEQDRAERARRQEELRQQLEHQKTEEQEALKRAEEEQEAARKRAEESEATRKRLFDLRRAEVMAEKWRATEAHSRSIQAVESERRMVNGSKLAPGSSVLGFNASPGVSPDLTSESTHSVRASMPVTFASQFAGSGSSQSPLSGLTGVQTISPPLSRSPPPPNKAKTASTPVSFVPAQTEAGRAVNMDLPLSSTTLASELHARNVVEAPQHSHLTRAVHNPSQEQGLAEKPRQAAPTSEPHEVQVKRELFAEALPAAPQRPLPDIRDTEQAQHNQQVVAVRTTSQDRNTDPHPLSSSNPVSHAASFHVTQIENHSRRSDMSGPVPFQDGLRHPQNPPHDRVPSLDGRAHRRQDSVSTDRSVSRWNLLGPPSPSPIPRGRPLSRSRSPSRSPPYPRKRLRSRPPMHYEARQAVGPRRSDWPRVRPRFDDHRDRYPRFDDRARQADTYRPPPRRTPDYRSSHSPPPSPWPFRNGRSPPRRTYRGPPVDSGKRKTDDYWTSVNARHHDSVYEHANTHRTADEEEHLRWSQQQRQRPMPNIRERDQTLTPSPRQREALLNRIDMDEGDDRGRERPPPALHGGPNTRRGVRGAFSSGRGRGSSVSGPTPGLLSRMSEGTMQQTHSAPGPSLSDRLQQD</sequence>
<reference evidence="1" key="1">
    <citation type="submission" date="2021-03" db="EMBL/GenBank/DDBJ databases">
        <title>Evolutionary priming and transition to the ectomycorrhizal habit in an iconic lineage of mushroom-forming fungi: is preadaptation a requirement?</title>
        <authorList>
            <consortium name="DOE Joint Genome Institute"/>
            <person name="Looney B.P."/>
            <person name="Miyauchi S."/>
            <person name="Morin E."/>
            <person name="Drula E."/>
            <person name="Courty P.E."/>
            <person name="Chicoki N."/>
            <person name="Fauchery L."/>
            <person name="Kohler A."/>
            <person name="Kuo A."/>
            <person name="LaButti K."/>
            <person name="Pangilinan J."/>
            <person name="Lipzen A."/>
            <person name="Riley R."/>
            <person name="Andreopoulos W."/>
            <person name="He G."/>
            <person name="Johnson J."/>
            <person name="Barry K.W."/>
            <person name="Grigoriev I.V."/>
            <person name="Nagy L."/>
            <person name="Hibbett D."/>
            <person name="Henrissat B."/>
            <person name="Matheny P.B."/>
            <person name="Labbe J."/>
            <person name="Martin A.F."/>
        </authorList>
    </citation>
    <scope>NUCLEOTIDE SEQUENCE</scope>
    <source>
        <strain evidence="1">BPL698</strain>
    </source>
</reference>